<feature type="compositionally biased region" description="Polar residues" evidence="1">
    <location>
        <begin position="51"/>
        <end position="60"/>
    </location>
</feature>
<keyword evidence="3" id="KW-1185">Reference proteome</keyword>
<sequence length="60" mass="6515">MMAQGAFGEAIKSETPFDIVKHTASPFKYDAPRSHSTPSTRPSRAQPKSWPASSASQRPV</sequence>
<gene>
    <name evidence="2" type="ORF">P171DRAFT_427994</name>
</gene>
<evidence type="ECO:0000313" key="2">
    <source>
        <dbReference type="EMBL" id="KAF2449863.1"/>
    </source>
</evidence>
<protein>
    <submittedName>
        <fullName evidence="2">Uncharacterized protein</fullName>
    </submittedName>
</protein>
<proteinExistence type="predicted"/>
<reference evidence="2" key="1">
    <citation type="journal article" date="2020" name="Stud. Mycol.">
        <title>101 Dothideomycetes genomes: a test case for predicting lifestyles and emergence of pathogens.</title>
        <authorList>
            <person name="Haridas S."/>
            <person name="Albert R."/>
            <person name="Binder M."/>
            <person name="Bloem J."/>
            <person name="Labutti K."/>
            <person name="Salamov A."/>
            <person name="Andreopoulos B."/>
            <person name="Baker S."/>
            <person name="Barry K."/>
            <person name="Bills G."/>
            <person name="Bluhm B."/>
            <person name="Cannon C."/>
            <person name="Castanera R."/>
            <person name="Culley D."/>
            <person name="Daum C."/>
            <person name="Ezra D."/>
            <person name="Gonzalez J."/>
            <person name="Henrissat B."/>
            <person name="Kuo A."/>
            <person name="Liang C."/>
            <person name="Lipzen A."/>
            <person name="Lutzoni F."/>
            <person name="Magnuson J."/>
            <person name="Mondo S."/>
            <person name="Nolan M."/>
            <person name="Ohm R."/>
            <person name="Pangilinan J."/>
            <person name="Park H.-J."/>
            <person name="Ramirez L."/>
            <person name="Alfaro M."/>
            <person name="Sun H."/>
            <person name="Tritt A."/>
            <person name="Yoshinaga Y."/>
            <person name="Zwiers L.-H."/>
            <person name="Turgeon B."/>
            <person name="Goodwin S."/>
            <person name="Spatafora J."/>
            <person name="Crous P."/>
            <person name="Grigoriev I."/>
        </authorList>
    </citation>
    <scope>NUCLEOTIDE SEQUENCE</scope>
    <source>
        <strain evidence="2">CBS 690.94</strain>
    </source>
</reference>
<organism evidence="2 3">
    <name type="scientific">Karstenula rhodostoma CBS 690.94</name>
    <dbReference type="NCBI Taxonomy" id="1392251"/>
    <lineage>
        <taxon>Eukaryota</taxon>
        <taxon>Fungi</taxon>
        <taxon>Dikarya</taxon>
        <taxon>Ascomycota</taxon>
        <taxon>Pezizomycotina</taxon>
        <taxon>Dothideomycetes</taxon>
        <taxon>Pleosporomycetidae</taxon>
        <taxon>Pleosporales</taxon>
        <taxon>Massarineae</taxon>
        <taxon>Didymosphaeriaceae</taxon>
        <taxon>Karstenula</taxon>
    </lineage>
</organism>
<name>A0A9P4PV37_9PLEO</name>
<dbReference type="AlphaFoldDB" id="A0A9P4PV37"/>
<dbReference type="EMBL" id="MU001494">
    <property type="protein sequence ID" value="KAF2449863.1"/>
    <property type="molecule type" value="Genomic_DNA"/>
</dbReference>
<evidence type="ECO:0000256" key="1">
    <source>
        <dbReference type="SAM" id="MobiDB-lite"/>
    </source>
</evidence>
<feature type="non-terminal residue" evidence="2">
    <location>
        <position position="1"/>
    </location>
</feature>
<feature type="compositionally biased region" description="Low complexity" evidence="1">
    <location>
        <begin position="34"/>
        <end position="44"/>
    </location>
</feature>
<comment type="caution">
    <text evidence="2">The sequence shown here is derived from an EMBL/GenBank/DDBJ whole genome shotgun (WGS) entry which is preliminary data.</text>
</comment>
<feature type="region of interest" description="Disordered" evidence="1">
    <location>
        <begin position="24"/>
        <end position="60"/>
    </location>
</feature>
<accession>A0A9P4PV37</accession>
<dbReference type="Proteomes" id="UP000799764">
    <property type="component" value="Unassembled WGS sequence"/>
</dbReference>
<evidence type="ECO:0000313" key="3">
    <source>
        <dbReference type="Proteomes" id="UP000799764"/>
    </source>
</evidence>